<sequence>MDPIEELSDRVAALAGRDLALSEVHQFILDAAELLAPAVPVVTGNGVWVRWGLGERTVVVAPHRFRSMLTLAVHFFNSEYTETHDYHAFKWGMADDMPFRWSMVLGEHTTSVFDWWRQCGLVGYNWDYFDRQFDSVLDSLPEDLELMPPQWRREVVYRWDMSVSGLGAVTLRATHEGIEISSAATGESVMFPPGRTQGMGAVLAGLAGGAPLKKVPMLESSGFDAGPITLDGSEPEDVLREIEMIEENNNEGIRPDTDDNRRPALTFADLRARLGEPEEETVSRAYARAEHAVLPMRWGLSLGQLHAIVRQWSAGAQMDRVLMELGAVPGTYLNDEALVGKDWVAVTGRVSSEWEIVVSPAEEHAMTDNRQLAAAAWQLSQEFQDAYGSPFAGWTSSSFGFSRFFRIGDRGLAINTFLGLRVVFGSFEKLAFRSLYG</sequence>
<dbReference type="AlphaFoldDB" id="A0A1D8B1P5"/>
<dbReference type="EMBL" id="CP017298">
    <property type="protein sequence ID" value="AOS47057.1"/>
    <property type="molecule type" value="Genomic_DNA"/>
</dbReference>
<proteinExistence type="predicted"/>
<dbReference type="KEGG" id="phon:BH719_03610"/>
<dbReference type="Proteomes" id="UP000095214">
    <property type="component" value="Chromosome"/>
</dbReference>
<gene>
    <name evidence="1" type="ORF">BH719_03610</name>
</gene>
<evidence type="ECO:0000313" key="2">
    <source>
        <dbReference type="Proteomes" id="UP000095214"/>
    </source>
</evidence>
<dbReference type="RefSeq" id="WP_009743391.1">
    <property type="nucleotide sequence ID" value="NZ_CP017298.1"/>
</dbReference>
<accession>A0A1D8B1P5</accession>
<protein>
    <submittedName>
        <fullName evidence="1">Uncharacterized protein</fullName>
    </submittedName>
</protein>
<organism evidence="1 2">
    <name type="scientific">Pauljensenia hongkongensis</name>
    <dbReference type="NCBI Taxonomy" id="178339"/>
    <lineage>
        <taxon>Bacteria</taxon>
        <taxon>Bacillati</taxon>
        <taxon>Actinomycetota</taxon>
        <taxon>Actinomycetes</taxon>
        <taxon>Actinomycetales</taxon>
        <taxon>Actinomycetaceae</taxon>
        <taxon>Pauljensenia</taxon>
    </lineage>
</organism>
<dbReference type="OrthoDB" id="3260008at2"/>
<evidence type="ECO:0000313" key="1">
    <source>
        <dbReference type="EMBL" id="AOS47057.1"/>
    </source>
</evidence>
<dbReference type="STRING" id="178339.BH719_03610"/>
<reference evidence="1 2" key="1">
    <citation type="submission" date="2016-09" db="EMBL/GenBank/DDBJ databases">
        <title>Complete genome sequence of Actinomyces hongkongensis HKU8.</title>
        <authorList>
            <person name="Gao Y.-X."/>
            <person name="Zhou Y.-Y."/>
            <person name="Xie Y."/>
            <person name="Wang M."/>
            <person name="Wang S.-J."/>
            <person name="Shen S.-G."/>
        </authorList>
    </citation>
    <scope>NUCLEOTIDE SEQUENCE [LARGE SCALE GENOMIC DNA]</scope>
    <source>
        <strain evidence="1 2">HKU8</strain>
    </source>
</reference>
<name>A0A1D8B1P5_9ACTO</name>
<keyword evidence="2" id="KW-1185">Reference proteome</keyword>